<dbReference type="Proteomes" id="UP000054485">
    <property type="component" value="Unassembled WGS sequence"/>
</dbReference>
<reference evidence="1 2" key="1">
    <citation type="submission" date="2014-04" db="EMBL/GenBank/DDBJ databases">
        <authorList>
            <consortium name="DOE Joint Genome Institute"/>
            <person name="Kuo A."/>
            <person name="Ruytinx J."/>
            <person name="Rineau F."/>
            <person name="Colpaert J."/>
            <person name="Kohler A."/>
            <person name="Nagy L.G."/>
            <person name="Floudas D."/>
            <person name="Copeland A."/>
            <person name="Barry K.W."/>
            <person name="Cichocki N."/>
            <person name="Veneault-Fourrey C."/>
            <person name="LaButti K."/>
            <person name="Lindquist E.A."/>
            <person name="Lipzen A."/>
            <person name="Lundell T."/>
            <person name="Morin E."/>
            <person name="Murat C."/>
            <person name="Sun H."/>
            <person name="Tunlid A."/>
            <person name="Henrissat B."/>
            <person name="Grigoriev I.V."/>
            <person name="Hibbett D.S."/>
            <person name="Martin F."/>
            <person name="Nordberg H.P."/>
            <person name="Cantor M.N."/>
            <person name="Hua S.X."/>
        </authorList>
    </citation>
    <scope>NUCLEOTIDE SEQUENCE [LARGE SCALE GENOMIC DNA]</scope>
    <source>
        <strain evidence="1 2">UH-Slu-Lm8-n1</strain>
    </source>
</reference>
<organism evidence="1 2">
    <name type="scientific">Suillus luteus UH-Slu-Lm8-n1</name>
    <dbReference type="NCBI Taxonomy" id="930992"/>
    <lineage>
        <taxon>Eukaryota</taxon>
        <taxon>Fungi</taxon>
        <taxon>Dikarya</taxon>
        <taxon>Basidiomycota</taxon>
        <taxon>Agaricomycotina</taxon>
        <taxon>Agaricomycetes</taxon>
        <taxon>Agaricomycetidae</taxon>
        <taxon>Boletales</taxon>
        <taxon>Suillineae</taxon>
        <taxon>Suillaceae</taxon>
        <taxon>Suillus</taxon>
    </lineage>
</organism>
<evidence type="ECO:0000313" key="1">
    <source>
        <dbReference type="EMBL" id="KIK34195.1"/>
    </source>
</evidence>
<keyword evidence="2" id="KW-1185">Reference proteome</keyword>
<dbReference type="HOGENOM" id="CLU_1918473_0_0_1"/>
<proteinExistence type="predicted"/>
<reference evidence="2" key="2">
    <citation type="submission" date="2015-01" db="EMBL/GenBank/DDBJ databases">
        <title>Evolutionary Origins and Diversification of the Mycorrhizal Mutualists.</title>
        <authorList>
            <consortium name="DOE Joint Genome Institute"/>
            <consortium name="Mycorrhizal Genomics Consortium"/>
            <person name="Kohler A."/>
            <person name="Kuo A."/>
            <person name="Nagy L.G."/>
            <person name="Floudas D."/>
            <person name="Copeland A."/>
            <person name="Barry K.W."/>
            <person name="Cichocki N."/>
            <person name="Veneault-Fourrey C."/>
            <person name="LaButti K."/>
            <person name="Lindquist E.A."/>
            <person name="Lipzen A."/>
            <person name="Lundell T."/>
            <person name="Morin E."/>
            <person name="Murat C."/>
            <person name="Riley R."/>
            <person name="Ohm R."/>
            <person name="Sun H."/>
            <person name="Tunlid A."/>
            <person name="Henrissat B."/>
            <person name="Grigoriev I.V."/>
            <person name="Hibbett D.S."/>
            <person name="Martin F."/>
        </authorList>
    </citation>
    <scope>NUCLEOTIDE SEQUENCE [LARGE SCALE GENOMIC DNA]</scope>
    <source>
        <strain evidence="2">UH-Slu-Lm8-n1</strain>
    </source>
</reference>
<protein>
    <submittedName>
        <fullName evidence="1">Uncharacterized protein</fullName>
    </submittedName>
</protein>
<gene>
    <name evidence="1" type="ORF">CY34DRAFT_17892</name>
</gene>
<accession>A0A0C9Z9M7</accession>
<dbReference type="AlphaFoldDB" id="A0A0C9Z9M7"/>
<sequence>MHRDRELNDRDTLHPRDAFYYRDTHNLRYTALELHRDALYGHGERERTYPSRYSPVLGPDYGREGGYARHDDLDEHWAFGGGAYRDSGYPQARACYHDSRWMDHVHNVDTASVDYVLQAFNRESTNPPRPPQ</sequence>
<evidence type="ECO:0000313" key="2">
    <source>
        <dbReference type="Proteomes" id="UP000054485"/>
    </source>
</evidence>
<dbReference type="InParanoid" id="A0A0C9Z9M7"/>
<dbReference type="OrthoDB" id="2689828at2759"/>
<dbReference type="EMBL" id="KN835794">
    <property type="protein sequence ID" value="KIK34195.1"/>
    <property type="molecule type" value="Genomic_DNA"/>
</dbReference>
<name>A0A0C9Z9M7_9AGAM</name>